<name>A5Z953_9FIRM</name>
<comment type="caution">
    <text evidence="1">The sequence shown here is derived from an EMBL/GenBank/DDBJ whole genome shotgun (WGS) entry which is preliminary data.</text>
</comment>
<protein>
    <submittedName>
        <fullName evidence="1">Uncharacterized protein</fullName>
    </submittedName>
</protein>
<accession>A5Z953</accession>
<sequence length="82" mass="9736">MTGEIHMSRTKQSTRALVKKMYEKTGYGQDINEGTVTASKTFERKLSKFLKFMFKFYLDETYKAEKLQKESYEILTDTMTKR</sequence>
<evidence type="ECO:0000313" key="1">
    <source>
        <dbReference type="EMBL" id="EDM50297.1"/>
    </source>
</evidence>
<evidence type="ECO:0000313" key="2">
    <source>
        <dbReference type="Proteomes" id="UP000006000"/>
    </source>
</evidence>
<gene>
    <name evidence="1" type="ORF">EUBVEN_02246</name>
</gene>
<proteinExistence type="predicted"/>
<dbReference type="AlphaFoldDB" id="A5Z953"/>
<dbReference type="HOGENOM" id="CLU_2553207_0_0_9"/>
<dbReference type="Proteomes" id="UP000006000">
    <property type="component" value="Unassembled WGS sequence"/>
</dbReference>
<dbReference type="EMBL" id="AAVL02000037">
    <property type="protein sequence ID" value="EDM50297.1"/>
    <property type="molecule type" value="Genomic_DNA"/>
</dbReference>
<dbReference type="STRING" id="411463.EUBVEN_02246"/>
<reference evidence="1 2" key="1">
    <citation type="submission" date="2007-03" db="EMBL/GenBank/DDBJ databases">
        <authorList>
            <person name="Fulton L."/>
            <person name="Clifton S."/>
            <person name="Fulton B."/>
            <person name="Xu J."/>
            <person name="Minx P."/>
            <person name="Pepin K.H."/>
            <person name="Johnson M."/>
            <person name="Thiruvilangam P."/>
            <person name="Bhonagiri V."/>
            <person name="Nash W.E."/>
            <person name="Mardis E.R."/>
            <person name="Wilson R.K."/>
        </authorList>
    </citation>
    <scope>NUCLEOTIDE SEQUENCE [LARGE SCALE GENOMIC DNA]</scope>
    <source>
        <strain evidence="1 2">ATCC 27560</strain>
    </source>
</reference>
<reference evidence="1 2" key="2">
    <citation type="submission" date="2007-04" db="EMBL/GenBank/DDBJ databases">
        <title>Draft genome sequence of Eubacterium ventriosum (ATCC 27560).</title>
        <authorList>
            <person name="Sudarsanam P."/>
            <person name="Ley R."/>
            <person name="Guruge J."/>
            <person name="Turnbaugh P.J."/>
            <person name="Mahowald M."/>
            <person name="Liep D."/>
            <person name="Gordon J."/>
        </authorList>
    </citation>
    <scope>NUCLEOTIDE SEQUENCE [LARGE SCALE GENOMIC DNA]</scope>
    <source>
        <strain evidence="1 2">ATCC 27560</strain>
    </source>
</reference>
<organism evidence="1 2">
    <name type="scientific">Eubacterium ventriosum ATCC 27560</name>
    <dbReference type="NCBI Taxonomy" id="411463"/>
    <lineage>
        <taxon>Bacteria</taxon>
        <taxon>Bacillati</taxon>
        <taxon>Bacillota</taxon>
        <taxon>Clostridia</taxon>
        <taxon>Eubacteriales</taxon>
        <taxon>Eubacteriaceae</taxon>
        <taxon>Eubacterium</taxon>
    </lineage>
</organism>